<gene>
    <name evidence="3" type="ORF">Smic_66590</name>
</gene>
<reference evidence="3 4" key="1">
    <citation type="submission" date="2020-05" db="EMBL/GenBank/DDBJ databases">
        <title>Whole genome shotgun sequence of Streptomyces microflavus NBRC 13062.</title>
        <authorList>
            <person name="Komaki H."/>
            <person name="Tamura T."/>
        </authorList>
    </citation>
    <scope>NUCLEOTIDE SEQUENCE [LARGE SCALE GENOMIC DNA]</scope>
    <source>
        <strain evidence="3 4">NBRC 13062</strain>
    </source>
</reference>
<evidence type="ECO:0000259" key="2">
    <source>
        <dbReference type="Pfam" id="PF02922"/>
    </source>
</evidence>
<dbReference type="EMBL" id="BLWD01000001">
    <property type="protein sequence ID" value="GFN08103.1"/>
    <property type="molecule type" value="Genomic_DNA"/>
</dbReference>
<dbReference type="GO" id="GO:0005975">
    <property type="term" value="P:carbohydrate metabolic process"/>
    <property type="evidence" value="ECO:0007669"/>
    <property type="project" value="InterPro"/>
</dbReference>
<name>A0A7J0D055_STRMI</name>
<evidence type="ECO:0000256" key="1">
    <source>
        <dbReference type="ARBA" id="ARBA00008061"/>
    </source>
</evidence>
<evidence type="ECO:0000313" key="4">
    <source>
        <dbReference type="Proteomes" id="UP000498740"/>
    </source>
</evidence>
<evidence type="ECO:0000313" key="3">
    <source>
        <dbReference type="EMBL" id="GFN08103.1"/>
    </source>
</evidence>
<dbReference type="AlphaFoldDB" id="A0A7J0D055"/>
<comment type="caution">
    <text evidence="3">The sequence shown here is derived from an EMBL/GenBank/DDBJ whole genome shotgun (WGS) entry which is preliminary data.</text>
</comment>
<dbReference type="InterPro" id="IPR044505">
    <property type="entry name" value="GlgX_Isoamylase_N_E_set"/>
</dbReference>
<dbReference type="InterPro" id="IPR004193">
    <property type="entry name" value="Glyco_hydro_13_N"/>
</dbReference>
<dbReference type="PANTHER" id="PTHR43002">
    <property type="entry name" value="GLYCOGEN DEBRANCHING ENZYME"/>
    <property type="match status" value="1"/>
</dbReference>
<dbReference type="Proteomes" id="UP000498740">
    <property type="component" value="Unassembled WGS sequence"/>
</dbReference>
<dbReference type="SUPFAM" id="SSF81296">
    <property type="entry name" value="E set domains"/>
    <property type="match status" value="1"/>
</dbReference>
<feature type="domain" description="Glycoside hydrolase family 13 N-terminal" evidence="2">
    <location>
        <begin position="10"/>
        <end position="96"/>
    </location>
</feature>
<accession>A0A7J0D055</accession>
<organism evidence="3 4">
    <name type="scientific">Streptomyces microflavus</name>
    <name type="common">Streptomyces lipmanii</name>
    <dbReference type="NCBI Taxonomy" id="1919"/>
    <lineage>
        <taxon>Bacteria</taxon>
        <taxon>Bacillati</taxon>
        <taxon>Actinomycetota</taxon>
        <taxon>Actinomycetes</taxon>
        <taxon>Kitasatosporales</taxon>
        <taxon>Streptomycetaceae</taxon>
        <taxon>Streptomyces</taxon>
    </lineage>
</organism>
<proteinExistence type="inferred from homology"/>
<dbReference type="Pfam" id="PF02922">
    <property type="entry name" value="CBM_48"/>
    <property type="match status" value="1"/>
</dbReference>
<sequence length="154" mass="17127">MQVWPGHAYPLGATYDGAGTNFAVFSEAAHRIELCLLHDDGSETAVELRETDAFVRHAYLPGVMPGQRYGFRVHGPYEPQHGQRCNSAKLLLDPYARAVAGQIEWGESVYGYPFGKPDSRNDLDSAPHTMSSVVVNPYFDWGDDRRPVRTTTAQ</sequence>
<comment type="similarity">
    <text evidence="1">Belongs to the glycosyl hydrolase 13 family.</text>
</comment>
<dbReference type="InterPro" id="IPR013783">
    <property type="entry name" value="Ig-like_fold"/>
</dbReference>
<protein>
    <recommendedName>
        <fullName evidence="2">Glycoside hydrolase family 13 N-terminal domain-containing protein</fullName>
    </recommendedName>
</protein>
<dbReference type="GO" id="GO:0004553">
    <property type="term" value="F:hydrolase activity, hydrolyzing O-glycosyl compounds"/>
    <property type="evidence" value="ECO:0007669"/>
    <property type="project" value="InterPro"/>
</dbReference>
<dbReference type="Gene3D" id="2.60.40.10">
    <property type="entry name" value="Immunoglobulins"/>
    <property type="match status" value="1"/>
</dbReference>
<dbReference type="InterPro" id="IPR014756">
    <property type="entry name" value="Ig_E-set"/>
</dbReference>
<dbReference type="CDD" id="cd02856">
    <property type="entry name" value="E_set_GDE_Isoamylase_N"/>
    <property type="match status" value="1"/>
</dbReference>